<keyword evidence="1" id="KW-0812">Transmembrane</keyword>
<accession>A0ABT1J9I3</accession>
<evidence type="ECO:0000313" key="3">
    <source>
        <dbReference type="Proteomes" id="UP001206483"/>
    </source>
</evidence>
<name>A0ABT1J9I3_9ACTN</name>
<keyword evidence="1" id="KW-0472">Membrane</keyword>
<dbReference type="RefSeq" id="WP_253804451.1">
    <property type="nucleotide sequence ID" value="NZ_JAMZDX010000008.1"/>
</dbReference>
<reference evidence="2 3" key="1">
    <citation type="submission" date="2022-06" db="EMBL/GenBank/DDBJ databases">
        <title>Sequencing the genomes of 1000 actinobacteria strains.</title>
        <authorList>
            <person name="Klenk H.-P."/>
        </authorList>
    </citation>
    <scope>NUCLEOTIDE SEQUENCE [LARGE SCALE GENOMIC DNA]</scope>
    <source>
        <strain evidence="2 3">DSM 41656</strain>
    </source>
</reference>
<dbReference type="Proteomes" id="UP001206483">
    <property type="component" value="Unassembled WGS sequence"/>
</dbReference>
<gene>
    <name evidence="2" type="ORF">FHR36_007307</name>
</gene>
<feature type="transmembrane region" description="Helical" evidence="1">
    <location>
        <begin position="26"/>
        <end position="47"/>
    </location>
</feature>
<keyword evidence="1" id="KW-1133">Transmembrane helix</keyword>
<evidence type="ECO:0000313" key="2">
    <source>
        <dbReference type="EMBL" id="MCP2314108.1"/>
    </source>
</evidence>
<sequence>MTNDLAGHAVHARAVLQVPGPTWLPVGARLALLLASGVALAIGLMLVDEKLLTGTARLVVLGLAGPAAFGVTMGLAVLLRPYIVPNGRHPIG</sequence>
<evidence type="ECO:0000256" key="1">
    <source>
        <dbReference type="SAM" id="Phobius"/>
    </source>
</evidence>
<comment type="caution">
    <text evidence="2">The sequence shown here is derived from an EMBL/GenBank/DDBJ whole genome shotgun (WGS) entry which is preliminary data.</text>
</comment>
<protein>
    <submittedName>
        <fullName evidence="2">Uncharacterized protein</fullName>
    </submittedName>
</protein>
<organism evidence="2 3">
    <name type="scientific">Kitasatospora paracochleata</name>
    <dbReference type="NCBI Taxonomy" id="58354"/>
    <lineage>
        <taxon>Bacteria</taxon>
        <taxon>Bacillati</taxon>
        <taxon>Actinomycetota</taxon>
        <taxon>Actinomycetes</taxon>
        <taxon>Kitasatosporales</taxon>
        <taxon>Streptomycetaceae</taxon>
        <taxon>Kitasatospora</taxon>
    </lineage>
</organism>
<keyword evidence="3" id="KW-1185">Reference proteome</keyword>
<dbReference type="EMBL" id="JAMZDX010000008">
    <property type="protein sequence ID" value="MCP2314108.1"/>
    <property type="molecule type" value="Genomic_DNA"/>
</dbReference>
<proteinExistence type="predicted"/>
<feature type="transmembrane region" description="Helical" evidence="1">
    <location>
        <begin position="59"/>
        <end position="83"/>
    </location>
</feature>